<dbReference type="RefSeq" id="WP_097654577.1">
    <property type="nucleotide sequence ID" value="NZ_LYXE01000156.1"/>
</dbReference>
<evidence type="ECO:0000313" key="2">
    <source>
        <dbReference type="EMBL" id="PDV97303.1"/>
    </source>
</evidence>
<protein>
    <submittedName>
        <fullName evidence="2">Uncharacterized protein</fullName>
    </submittedName>
</protein>
<gene>
    <name evidence="2" type="ORF">A9Q02_18955</name>
</gene>
<feature type="region of interest" description="Disordered" evidence="1">
    <location>
        <begin position="43"/>
        <end position="65"/>
    </location>
</feature>
<feature type="compositionally biased region" description="Polar residues" evidence="1">
    <location>
        <begin position="43"/>
        <end position="56"/>
    </location>
</feature>
<dbReference type="EMBL" id="LYXE01000156">
    <property type="protein sequence ID" value="PDV97303.1"/>
    <property type="molecule type" value="Genomic_DNA"/>
</dbReference>
<sequence length="65" mass="7172">MIRLTRATGQRDDHQREQPATAMITMYRHGDLGTLGGLIRSPTNLSAHYAPTQSTQRTRHRGGAG</sequence>
<organism evidence="2 3">
    <name type="scientific">Candidatus Chloroploca asiatica</name>
    <dbReference type="NCBI Taxonomy" id="1506545"/>
    <lineage>
        <taxon>Bacteria</taxon>
        <taxon>Bacillati</taxon>
        <taxon>Chloroflexota</taxon>
        <taxon>Chloroflexia</taxon>
        <taxon>Chloroflexales</taxon>
        <taxon>Chloroflexineae</taxon>
        <taxon>Oscillochloridaceae</taxon>
        <taxon>Candidatus Chloroploca</taxon>
    </lineage>
</organism>
<accession>A0A2H3KHQ3</accession>
<name>A0A2H3KHQ3_9CHLR</name>
<comment type="caution">
    <text evidence="2">The sequence shown here is derived from an EMBL/GenBank/DDBJ whole genome shotgun (WGS) entry which is preliminary data.</text>
</comment>
<evidence type="ECO:0000256" key="1">
    <source>
        <dbReference type="SAM" id="MobiDB-lite"/>
    </source>
</evidence>
<keyword evidence="3" id="KW-1185">Reference proteome</keyword>
<reference evidence="2 3" key="1">
    <citation type="submission" date="2016-05" db="EMBL/GenBank/DDBJ databases">
        <authorList>
            <person name="Lavstsen T."/>
            <person name="Jespersen J.S."/>
        </authorList>
    </citation>
    <scope>NUCLEOTIDE SEQUENCE [LARGE SCALE GENOMIC DNA]</scope>
    <source>
        <strain evidence="2 3">B7-9</strain>
    </source>
</reference>
<dbReference type="AlphaFoldDB" id="A0A2H3KHQ3"/>
<evidence type="ECO:0000313" key="3">
    <source>
        <dbReference type="Proteomes" id="UP000220922"/>
    </source>
</evidence>
<proteinExistence type="predicted"/>
<dbReference type="Proteomes" id="UP000220922">
    <property type="component" value="Unassembled WGS sequence"/>
</dbReference>